<organism evidence="7 8">
    <name type="scientific">Staphylococcus aureus</name>
    <dbReference type="NCBI Taxonomy" id="1280"/>
    <lineage>
        <taxon>Bacteria</taxon>
        <taxon>Bacillati</taxon>
        <taxon>Bacillota</taxon>
        <taxon>Bacilli</taxon>
        <taxon>Bacillales</taxon>
        <taxon>Staphylococcaceae</taxon>
        <taxon>Staphylococcus</taxon>
    </lineage>
</organism>
<dbReference type="Proteomes" id="UP000238775">
    <property type="component" value="Unassembled WGS sequence"/>
</dbReference>
<keyword evidence="5" id="KW-0670">Pyruvate</keyword>
<dbReference type="Pfam" id="PF02779">
    <property type="entry name" value="Transket_pyr"/>
    <property type="match status" value="1"/>
</dbReference>
<accession>A0A7Z1N025</accession>
<dbReference type="RefSeq" id="WP_368855473.1">
    <property type="nucleotide sequence ID" value="NZ_PGWZ01000440.1"/>
</dbReference>
<evidence type="ECO:0000256" key="5">
    <source>
        <dbReference type="ARBA" id="ARBA00023317"/>
    </source>
</evidence>
<protein>
    <recommendedName>
        <fullName evidence="2">pyruvate dehydrogenase (acetyl-transferring)</fullName>
        <ecNumber evidence="2">1.2.4.1</ecNumber>
    </recommendedName>
</protein>
<feature type="non-terminal residue" evidence="7">
    <location>
        <position position="154"/>
    </location>
</feature>
<gene>
    <name evidence="7" type="ORF">CV021_12455</name>
</gene>
<name>A0A7Z1N025_STAAU</name>
<evidence type="ECO:0000256" key="1">
    <source>
        <dbReference type="ARBA" id="ARBA00001964"/>
    </source>
</evidence>
<evidence type="ECO:0000256" key="3">
    <source>
        <dbReference type="ARBA" id="ARBA00023002"/>
    </source>
</evidence>
<feature type="domain" description="Transketolase-like pyrimidine-binding" evidence="6">
    <location>
        <begin position="4"/>
        <end position="154"/>
    </location>
</feature>
<dbReference type="EC" id="1.2.4.1" evidence="2"/>
<keyword evidence="3" id="KW-0560">Oxidoreductase</keyword>
<dbReference type="InterPro" id="IPR005475">
    <property type="entry name" value="Transketolase-like_Pyr-bd"/>
</dbReference>
<reference evidence="7 8" key="1">
    <citation type="submission" date="2017-11" db="EMBL/GenBank/DDBJ databases">
        <authorList>
            <person name="Founou R.C."/>
            <person name="Founou L."/>
            <person name="Allam M."/>
            <person name="Ismail A."/>
            <person name="Essack S.Y."/>
        </authorList>
    </citation>
    <scope>NUCLEOTIDE SEQUENCE [LARGE SCALE GENOMIC DNA]</scope>
    <source>
        <strain evidence="7 8">G703N2B1</strain>
    </source>
</reference>
<dbReference type="Gene3D" id="3.40.50.970">
    <property type="match status" value="1"/>
</dbReference>
<dbReference type="PANTHER" id="PTHR43257">
    <property type="entry name" value="PYRUVATE DEHYDROGENASE E1 COMPONENT BETA SUBUNIT"/>
    <property type="match status" value="1"/>
</dbReference>
<dbReference type="EMBL" id="PGWZ01000440">
    <property type="protein sequence ID" value="PPJ72209.1"/>
    <property type="molecule type" value="Genomic_DNA"/>
</dbReference>
<dbReference type="InterPro" id="IPR029061">
    <property type="entry name" value="THDP-binding"/>
</dbReference>
<dbReference type="SMART" id="SM00861">
    <property type="entry name" value="Transket_pyr"/>
    <property type="match status" value="1"/>
</dbReference>
<dbReference type="FunFam" id="3.40.50.970:FF:000001">
    <property type="entry name" value="Pyruvate dehydrogenase E1 beta subunit"/>
    <property type="match status" value="1"/>
</dbReference>
<evidence type="ECO:0000313" key="7">
    <source>
        <dbReference type="EMBL" id="PPJ72209.1"/>
    </source>
</evidence>
<dbReference type="CDD" id="cd07036">
    <property type="entry name" value="TPP_PYR_E1-PDHc-beta_like"/>
    <property type="match status" value="1"/>
</dbReference>
<keyword evidence="4" id="KW-0786">Thiamine pyrophosphate</keyword>
<evidence type="ECO:0000313" key="8">
    <source>
        <dbReference type="Proteomes" id="UP000238775"/>
    </source>
</evidence>
<sequence length="154" mass="16421">MAQMTMVQAINDALKSELKRDEDVLVFGEDVGVNGGVFRVTEGLQKEFGEDRVFDTPLAESGIGGLALGLAVTGFRPVMEIQFLGFVYEVFDEVAGQIARTRFRSGGTKPAPVTIRTPFGGGVHTPELHADNLEGILAQSPGLKVVIPSGPYDA</sequence>
<evidence type="ECO:0000256" key="4">
    <source>
        <dbReference type="ARBA" id="ARBA00023052"/>
    </source>
</evidence>
<dbReference type="AlphaFoldDB" id="A0A7Z1N025"/>
<dbReference type="PANTHER" id="PTHR43257:SF2">
    <property type="entry name" value="PYRUVATE DEHYDROGENASE E1 COMPONENT SUBUNIT BETA"/>
    <property type="match status" value="1"/>
</dbReference>
<comment type="caution">
    <text evidence="7">The sequence shown here is derived from an EMBL/GenBank/DDBJ whole genome shotgun (WGS) entry which is preliminary data.</text>
</comment>
<evidence type="ECO:0000259" key="6">
    <source>
        <dbReference type="SMART" id="SM00861"/>
    </source>
</evidence>
<dbReference type="GO" id="GO:0004739">
    <property type="term" value="F:pyruvate dehydrogenase (acetyl-transferring) activity"/>
    <property type="evidence" value="ECO:0007669"/>
    <property type="project" value="UniProtKB-EC"/>
</dbReference>
<proteinExistence type="predicted"/>
<evidence type="ECO:0000256" key="2">
    <source>
        <dbReference type="ARBA" id="ARBA00012281"/>
    </source>
</evidence>
<comment type="cofactor">
    <cofactor evidence="1">
        <name>thiamine diphosphate</name>
        <dbReference type="ChEBI" id="CHEBI:58937"/>
    </cofactor>
</comment>
<dbReference type="SUPFAM" id="SSF52518">
    <property type="entry name" value="Thiamin diphosphate-binding fold (THDP-binding)"/>
    <property type="match status" value="1"/>
</dbReference>